<dbReference type="PRINTS" id="PR00131">
    <property type="entry name" value="GLHYDRLASE1"/>
</dbReference>
<evidence type="ECO:0000256" key="2">
    <source>
        <dbReference type="ARBA" id="ARBA00022801"/>
    </source>
</evidence>
<keyword evidence="2" id="KW-0378">Hydrolase</keyword>
<dbReference type="InterPro" id="IPR017853">
    <property type="entry name" value="GH"/>
</dbReference>
<dbReference type="InterPro" id="IPR033132">
    <property type="entry name" value="GH_1_N_CS"/>
</dbReference>
<dbReference type="PROSITE" id="PS00653">
    <property type="entry name" value="GLYCOSYL_HYDROL_F1_2"/>
    <property type="match status" value="1"/>
</dbReference>
<evidence type="ECO:0000256" key="1">
    <source>
        <dbReference type="ARBA" id="ARBA00010838"/>
    </source>
</evidence>
<dbReference type="Pfam" id="PF00232">
    <property type="entry name" value="Glyco_hydro_1"/>
    <property type="match status" value="1"/>
</dbReference>
<organism evidence="5 6">
    <name type="scientific">Prymnesium parvum</name>
    <name type="common">Toxic golden alga</name>
    <dbReference type="NCBI Taxonomy" id="97485"/>
    <lineage>
        <taxon>Eukaryota</taxon>
        <taxon>Haptista</taxon>
        <taxon>Haptophyta</taxon>
        <taxon>Prymnesiophyceae</taxon>
        <taxon>Prymnesiales</taxon>
        <taxon>Prymnesiaceae</taxon>
        <taxon>Prymnesium</taxon>
    </lineage>
</organism>
<evidence type="ECO:0008006" key="7">
    <source>
        <dbReference type="Google" id="ProtNLM"/>
    </source>
</evidence>
<evidence type="ECO:0000256" key="4">
    <source>
        <dbReference type="RuleBase" id="RU003690"/>
    </source>
</evidence>
<dbReference type="GO" id="GO:0005975">
    <property type="term" value="P:carbohydrate metabolic process"/>
    <property type="evidence" value="ECO:0007669"/>
    <property type="project" value="InterPro"/>
</dbReference>
<dbReference type="PANTHER" id="PTHR10353:SF209">
    <property type="entry name" value="GALACTOLIPID GALACTOSYLTRANSFERASE SFR2, CHLOROPLASTIC"/>
    <property type="match status" value="1"/>
</dbReference>
<accession>A0AB34JFN3</accession>
<evidence type="ECO:0000256" key="3">
    <source>
        <dbReference type="ARBA" id="ARBA00023295"/>
    </source>
</evidence>
<name>A0AB34JFN3_PRYPA</name>
<keyword evidence="6" id="KW-1185">Reference proteome</keyword>
<dbReference type="EMBL" id="JBGBPQ010000008">
    <property type="protein sequence ID" value="KAL1520679.1"/>
    <property type="molecule type" value="Genomic_DNA"/>
</dbReference>
<keyword evidence="3" id="KW-0326">Glycosidase</keyword>
<dbReference type="InterPro" id="IPR001360">
    <property type="entry name" value="Glyco_hydro_1"/>
</dbReference>
<dbReference type="GO" id="GO:0008422">
    <property type="term" value="F:beta-glucosidase activity"/>
    <property type="evidence" value="ECO:0007669"/>
    <property type="project" value="TreeGrafter"/>
</dbReference>
<reference evidence="5 6" key="1">
    <citation type="journal article" date="2024" name="Science">
        <title>Giant polyketide synthase enzymes in the biosynthesis of giant marine polyether toxins.</title>
        <authorList>
            <person name="Fallon T.R."/>
            <person name="Shende V.V."/>
            <person name="Wierzbicki I.H."/>
            <person name="Pendleton A.L."/>
            <person name="Watervoot N.F."/>
            <person name="Auber R.P."/>
            <person name="Gonzalez D.J."/>
            <person name="Wisecaver J.H."/>
            <person name="Moore B.S."/>
        </authorList>
    </citation>
    <scope>NUCLEOTIDE SEQUENCE [LARGE SCALE GENOMIC DNA]</scope>
    <source>
        <strain evidence="5 6">12B1</strain>
    </source>
</reference>
<evidence type="ECO:0000313" key="6">
    <source>
        <dbReference type="Proteomes" id="UP001515480"/>
    </source>
</evidence>
<gene>
    <name evidence="5" type="ORF">AB1Y20_022248</name>
</gene>
<dbReference type="AlphaFoldDB" id="A0AB34JFN3"/>
<protein>
    <recommendedName>
        <fullName evidence="7">Beta-glucosidase</fullName>
    </recommendedName>
</protein>
<sequence length="535" mass="60584">MAPRRERLSSFLAPLLACLAKIVRWFRRLILLYPGCAVVRLPDEGRRDALLETSAEEAEELAAQLLFPPSFTFGAATASYQIEGGIGDTNWSRWEDLKRRTSDGGETVTDGEKAGIACDSWNRFEDDLRVIREVGLTSYRFSIEWSRVEPAEGELDEGVVARYVSWCKTLRAEGVEPMITLHHFTEPGWFTDKGGWELKSNVQYFARFSEFVVARLAPHCSMWCTLNEPVGFAVCGWLAGVHPPGKSGQLMMVIKVVHNLMRGHFAAAAAINAASAVQPQPPSILIANNVICFEALNKWNPFTRFLAVFLNLVYDFLIHDVLIYGRLPWWPLPFQLIAWVLDPLFGARATIRAYKGTVNMIGLNHYFREYCAFGYSRQVEVYKGGDATTGTGDMIWYLPFGCTFRAGFDPRFEKSDMGWDMTPSSMLWILTAFSDRYPGVPIYITESGLADSSQPDKKRVRYISGVLRAIRKALDAGIDVRGYTIWSLIDNFEWAEGFRPRFGLAHVDYSTQVRTPRSSCNVLRRIISNQRKQLR</sequence>
<comment type="caution">
    <text evidence="5">The sequence shown here is derived from an EMBL/GenBank/DDBJ whole genome shotgun (WGS) entry which is preliminary data.</text>
</comment>
<dbReference type="SUPFAM" id="SSF51445">
    <property type="entry name" value="(Trans)glycosidases"/>
    <property type="match status" value="1"/>
</dbReference>
<evidence type="ECO:0000313" key="5">
    <source>
        <dbReference type="EMBL" id="KAL1520679.1"/>
    </source>
</evidence>
<comment type="similarity">
    <text evidence="1 4">Belongs to the glycosyl hydrolase 1 family.</text>
</comment>
<dbReference type="Gene3D" id="3.20.20.80">
    <property type="entry name" value="Glycosidases"/>
    <property type="match status" value="1"/>
</dbReference>
<proteinExistence type="inferred from homology"/>
<dbReference type="PANTHER" id="PTHR10353">
    <property type="entry name" value="GLYCOSYL HYDROLASE"/>
    <property type="match status" value="1"/>
</dbReference>
<dbReference type="Proteomes" id="UP001515480">
    <property type="component" value="Unassembled WGS sequence"/>
</dbReference>